<accession>B3NZZ0</accession>
<gene>
    <name evidence="2" type="primary">Dere\GG24686</name>
    <name evidence="2" type="ORF">Dere_GG24686</name>
</gene>
<reference evidence="2 3" key="2">
    <citation type="journal article" date="2008" name="Bioinformatics">
        <title>Assembly reconciliation.</title>
        <authorList>
            <person name="Zimin A.V."/>
            <person name="Smith D.R."/>
            <person name="Sutton G."/>
            <person name="Yorke J.A."/>
        </authorList>
    </citation>
    <scope>NUCLEOTIDE SEQUENCE [LARGE SCALE GENOMIC DNA]</scope>
    <source>
        <strain evidence="2 3">TSC#14021-0224.01</strain>
    </source>
</reference>
<keyword evidence="3" id="KW-1185">Reference proteome</keyword>
<reference evidence="2 3" key="1">
    <citation type="journal article" date="2007" name="Nature">
        <title>Evolution of genes and genomes on the Drosophila phylogeny.</title>
        <authorList>
            <consortium name="Drosophila 12 Genomes Consortium"/>
            <person name="Clark A.G."/>
            <person name="Eisen M.B."/>
            <person name="Smith D.R."/>
            <person name="Bergman C.M."/>
            <person name="Oliver B."/>
            <person name="Markow T.A."/>
            <person name="Kaufman T.C."/>
            <person name="Kellis M."/>
            <person name="Gelbart W."/>
            <person name="Iyer V.N."/>
            <person name="Pollard D.A."/>
            <person name="Sackton T.B."/>
            <person name="Larracuente A.M."/>
            <person name="Singh N.D."/>
            <person name="Abad J.P."/>
            <person name="Abt D.N."/>
            <person name="Adryan B."/>
            <person name="Aguade M."/>
            <person name="Akashi H."/>
            <person name="Anderson W.W."/>
            <person name="Aquadro C.F."/>
            <person name="Ardell D.H."/>
            <person name="Arguello R."/>
            <person name="Artieri C.G."/>
            <person name="Barbash D.A."/>
            <person name="Barker D."/>
            <person name="Barsanti P."/>
            <person name="Batterham P."/>
            <person name="Batzoglou S."/>
            <person name="Begun D."/>
            <person name="Bhutkar A."/>
            <person name="Blanco E."/>
            <person name="Bosak S.A."/>
            <person name="Bradley R.K."/>
            <person name="Brand A.D."/>
            <person name="Brent M.R."/>
            <person name="Brooks A.N."/>
            <person name="Brown R.H."/>
            <person name="Butlin R.K."/>
            <person name="Caggese C."/>
            <person name="Calvi B.R."/>
            <person name="Bernardo de Carvalho A."/>
            <person name="Caspi A."/>
            <person name="Castrezana S."/>
            <person name="Celniker S.E."/>
            <person name="Chang J.L."/>
            <person name="Chapple C."/>
            <person name="Chatterji S."/>
            <person name="Chinwalla A."/>
            <person name="Civetta A."/>
            <person name="Clifton S.W."/>
            <person name="Comeron J.M."/>
            <person name="Costello J.C."/>
            <person name="Coyne J.A."/>
            <person name="Daub J."/>
            <person name="David R.G."/>
            <person name="Delcher A.L."/>
            <person name="Delehaunty K."/>
            <person name="Do C.B."/>
            <person name="Ebling H."/>
            <person name="Edwards K."/>
            <person name="Eickbush T."/>
            <person name="Evans J.D."/>
            <person name="Filipski A."/>
            <person name="Findeiss S."/>
            <person name="Freyhult E."/>
            <person name="Fulton L."/>
            <person name="Fulton R."/>
            <person name="Garcia A.C."/>
            <person name="Gardiner A."/>
            <person name="Garfield D.A."/>
            <person name="Garvin B.E."/>
            <person name="Gibson G."/>
            <person name="Gilbert D."/>
            <person name="Gnerre S."/>
            <person name="Godfrey J."/>
            <person name="Good R."/>
            <person name="Gotea V."/>
            <person name="Gravely B."/>
            <person name="Greenberg A.J."/>
            <person name="Griffiths-Jones S."/>
            <person name="Gross S."/>
            <person name="Guigo R."/>
            <person name="Gustafson E.A."/>
            <person name="Haerty W."/>
            <person name="Hahn M.W."/>
            <person name="Halligan D.L."/>
            <person name="Halpern A.L."/>
            <person name="Halter G.M."/>
            <person name="Han M.V."/>
            <person name="Heger A."/>
            <person name="Hillier L."/>
            <person name="Hinrichs A.S."/>
            <person name="Holmes I."/>
            <person name="Hoskins R.A."/>
            <person name="Hubisz M.J."/>
            <person name="Hultmark D."/>
            <person name="Huntley M.A."/>
            <person name="Jaffe D.B."/>
            <person name="Jagadeeshan S."/>
            <person name="Jeck W.R."/>
            <person name="Johnson J."/>
            <person name="Jones C.D."/>
            <person name="Jordan W.C."/>
            <person name="Karpen G.H."/>
            <person name="Kataoka E."/>
            <person name="Keightley P.D."/>
            <person name="Kheradpour P."/>
            <person name="Kirkness E.F."/>
            <person name="Koerich L.B."/>
            <person name="Kristiansen K."/>
            <person name="Kudrna D."/>
            <person name="Kulathinal R.J."/>
            <person name="Kumar S."/>
            <person name="Kwok R."/>
            <person name="Lander E."/>
            <person name="Langley C.H."/>
            <person name="Lapoint R."/>
            <person name="Lazzaro B.P."/>
            <person name="Lee S.J."/>
            <person name="Levesque L."/>
            <person name="Li R."/>
            <person name="Lin C.F."/>
            <person name="Lin M.F."/>
            <person name="Lindblad-Toh K."/>
            <person name="Llopart A."/>
            <person name="Long M."/>
            <person name="Low L."/>
            <person name="Lozovsky E."/>
            <person name="Lu J."/>
            <person name="Luo M."/>
            <person name="Machado C.A."/>
            <person name="Makalowski W."/>
            <person name="Marzo M."/>
            <person name="Matsuda M."/>
            <person name="Matzkin L."/>
            <person name="McAllister B."/>
            <person name="McBride C.S."/>
            <person name="McKernan B."/>
            <person name="McKernan K."/>
            <person name="Mendez-Lago M."/>
            <person name="Minx P."/>
            <person name="Mollenhauer M.U."/>
            <person name="Montooth K."/>
            <person name="Mount S.M."/>
            <person name="Mu X."/>
            <person name="Myers E."/>
            <person name="Negre B."/>
            <person name="Newfeld S."/>
            <person name="Nielsen R."/>
            <person name="Noor M.A."/>
            <person name="O'Grady P."/>
            <person name="Pachter L."/>
            <person name="Papaceit M."/>
            <person name="Parisi M.J."/>
            <person name="Parisi M."/>
            <person name="Parts L."/>
            <person name="Pedersen J.S."/>
            <person name="Pesole G."/>
            <person name="Phillippy A.M."/>
            <person name="Ponting C.P."/>
            <person name="Pop M."/>
            <person name="Porcelli D."/>
            <person name="Powell J.R."/>
            <person name="Prohaska S."/>
            <person name="Pruitt K."/>
            <person name="Puig M."/>
            <person name="Quesneville H."/>
            <person name="Ram K.R."/>
            <person name="Rand D."/>
            <person name="Rasmussen M.D."/>
            <person name="Reed L.K."/>
            <person name="Reenan R."/>
            <person name="Reily A."/>
            <person name="Remington K.A."/>
            <person name="Rieger T.T."/>
            <person name="Ritchie M.G."/>
            <person name="Robin C."/>
            <person name="Rogers Y.H."/>
            <person name="Rohde C."/>
            <person name="Rozas J."/>
            <person name="Rubenfield M.J."/>
            <person name="Ruiz A."/>
            <person name="Russo S."/>
            <person name="Salzberg S.L."/>
            <person name="Sanchez-Gracia A."/>
            <person name="Saranga D.J."/>
            <person name="Sato H."/>
            <person name="Schaeffer S.W."/>
            <person name="Schatz M.C."/>
            <person name="Schlenke T."/>
            <person name="Schwartz R."/>
            <person name="Segarra C."/>
            <person name="Singh R.S."/>
            <person name="Sirot L."/>
            <person name="Sirota M."/>
            <person name="Sisneros N.B."/>
            <person name="Smith C.D."/>
            <person name="Smith T.F."/>
            <person name="Spieth J."/>
            <person name="Stage D.E."/>
            <person name="Stark A."/>
            <person name="Stephan W."/>
            <person name="Strausberg R.L."/>
            <person name="Strempel S."/>
            <person name="Sturgill D."/>
            <person name="Sutton G."/>
            <person name="Sutton G.G."/>
            <person name="Tao W."/>
            <person name="Teichmann S."/>
            <person name="Tobari Y.N."/>
            <person name="Tomimura Y."/>
            <person name="Tsolas J.M."/>
            <person name="Valente V.L."/>
            <person name="Venter E."/>
            <person name="Venter J.C."/>
            <person name="Vicario S."/>
            <person name="Vieira F.G."/>
            <person name="Vilella A.J."/>
            <person name="Villasante A."/>
            <person name="Walenz B."/>
            <person name="Wang J."/>
            <person name="Wasserman M."/>
            <person name="Watts T."/>
            <person name="Wilson D."/>
            <person name="Wilson R.K."/>
            <person name="Wing R.A."/>
            <person name="Wolfner M.F."/>
            <person name="Wong A."/>
            <person name="Wong G.K."/>
            <person name="Wu C.I."/>
            <person name="Wu G."/>
            <person name="Yamamoto D."/>
            <person name="Yang H.P."/>
            <person name="Yang S.P."/>
            <person name="Yorke J.A."/>
            <person name="Yoshida K."/>
            <person name="Zdobnov E."/>
            <person name="Zhang P."/>
            <person name="Zhang Y."/>
            <person name="Zimin A.V."/>
            <person name="Baldwin J."/>
            <person name="Abdouelleil A."/>
            <person name="Abdulkadir J."/>
            <person name="Abebe A."/>
            <person name="Abera B."/>
            <person name="Abreu J."/>
            <person name="Acer S.C."/>
            <person name="Aftuck L."/>
            <person name="Alexander A."/>
            <person name="An P."/>
            <person name="Anderson E."/>
            <person name="Anderson S."/>
            <person name="Arachi H."/>
            <person name="Azer M."/>
            <person name="Bachantsang P."/>
            <person name="Barry A."/>
            <person name="Bayul T."/>
            <person name="Berlin A."/>
            <person name="Bessette D."/>
            <person name="Bloom T."/>
            <person name="Blye J."/>
            <person name="Boguslavskiy L."/>
            <person name="Bonnet C."/>
            <person name="Boukhgalter B."/>
            <person name="Bourzgui I."/>
            <person name="Brown A."/>
            <person name="Cahill P."/>
            <person name="Channer S."/>
            <person name="Cheshatsang Y."/>
            <person name="Chuda L."/>
            <person name="Citroen M."/>
            <person name="Collymore A."/>
            <person name="Cooke P."/>
            <person name="Costello M."/>
            <person name="D'Aco K."/>
            <person name="Daza R."/>
            <person name="De Haan G."/>
            <person name="DeGray S."/>
            <person name="DeMaso C."/>
            <person name="Dhargay N."/>
            <person name="Dooley K."/>
            <person name="Dooley E."/>
            <person name="Doricent M."/>
            <person name="Dorje P."/>
            <person name="Dorjee K."/>
            <person name="Dupes A."/>
            <person name="Elong R."/>
            <person name="Falk J."/>
            <person name="Farina A."/>
            <person name="Faro S."/>
            <person name="Ferguson D."/>
            <person name="Fisher S."/>
            <person name="Foley C.D."/>
            <person name="Franke A."/>
            <person name="Friedrich D."/>
            <person name="Gadbois L."/>
            <person name="Gearin G."/>
            <person name="Gearin C.R."/>
            <person name="Giannoukos G."/>
            <person name="Goode T."/>
            <person name="Graham J."/>
            <person name="Grandbois E."/>
            <person name="Grewal S."/>
            <person name="Gyaltsen K."/>
            <person name="Hafez N."/>
            <person name="Hagos B."/>
            <person name="Hall J."/>
            <person name="Henson C."/>
            <person name="Hollinger A."/>
            <person name="Honan T."/>
            <person name="Huard M.D."/>
            <person name="Hughes L."/>
            <person name="Hurhula B."/>
            <person name="Husby M.E."/>
            <person name="Kamat A."/>
            <person name="Kanga B."/>
            <person name="Kashin S."/>
            <person name="Khazanovich D."/>
            <person name="Kisner P."/>
            <person name="Lance K."/>
            <person name="Lara M."/>
            <person name="Lee W."/>
            <person name="Lennon N."/>
            <person name="Letendre F."/>
            <person name="LeVine R."/>
            <person name="Lipovsky A."/>
            <person name="Liu X."/>
            <person name="Liu J."/>
            <person name="Liu S."/>
            <person name="Lokyitsang T."/>
            <person name="Lokyitsang Y."/>
            <person name="Lubonja R."/>
            <person name="Lui A."/>
            <person name="MacDonald P."/>
            <person name="Magnisalis V."/>
            <person name="Maru K."/>
            <person name="Matthews C."/>
            <person name="McCusker W."/>
            <person name="McDonough S."/>
            <person name="Mehta T."/>
            <person name="Meldrim J."/>
            <person name="Meneus L."/>
            <person name="Mihai O."/>
            <person name="Mihalev A."/>
            <person name="Mihova T."/>
            <person name="Mittelman R."/>
            <person name="Mlenga V."/>
            <person name="Montmayeur A."/>
            <person name="Mulrain L."/>
            <person name="Navidi A."/>
            <person name="Naylor J."/>
            <person name="Negash T."/>
            <person name="Nguyen T."/>
            <person name="Nguyen N."/>
            <person name="Nicol R."/>
            <person name="Norbu C."/>
            <person name="Norbu N."/>
            <person name="Novod N."/>
            <person name="O'Neill B."/>
            <person name="Osman S."/>
            <person name="Markiewicz E."/>
            <person name="Oyono O.L."/>
            <person name="Patti C."/>
            <person name="Phunkhang P."/>
            <person name="Pierre F."/>
            <person name="Priest M."/>
            <person name="Raghuraman S."/>
            <person name="Rege F."/>
            <person name="Reyes R."/>
            <person name="Rise C."/>
            <person name="Rogov P."/>
            <person name="Ross K."/>
            <person name="Ryan E."/>
            <person name="Settipalli S."/>
            <person name="Shea T."/>
            <person name="Sherpa N."/>
            <person name="Shi L."/>
            <person name="Shih D."/>
            <person name="Sparrow T."/>
            <person name="Spaulding J."/>
            <person name="Stalker J."/>
            <person name="Stange-Thomann N."/>
            <person name="Stavropoulos S."/>
            <person name="Stone C."/>
            <person name="Strader C."/>
            <person name="Tesfaye S."/>
            <person name="Thomson T."/>
            <person name="Thoulutsang Y."/>
            <person name="Thoulutsang D."/>
            <person name="Topham K."/>
            <person name="Topping I."/>
            <person name="Tsamla T."/>
            <person name="Vassiliev H."/>
            <person name="Vo A."/>
            <person name="Wangchuk T."/>
            <person name="Wangdi T."/>
            <person name="Weiand M."/>
            <person name="Wilkinson J."/>
            <person name="Wilson A."/>
            <person name="Yadav S."/>
            <person name="Young G."/>
            <person name="Yu Q."/>
            <person name="Zembek L."/>
            <person name="Zhong D."/>
            <person name="Zimmer A."/>
            <person name="Zwirko Z."/>
            <person name="Jaffe D.B."/>
            <person name="Alvarez P."/>
            <person name="Brockman W."/>
            <person name="Butler J."/>
            <person name="Chin C."/>
            <person name="Gnerre S."/>
            <person name="Grabherr M."/>
            <person name="Kleber M."/>
            <person name="Mauceli E."/>
            <person name="MacCallum I."/>
        </authorList>
    </citation>
    <scope>NUCLEOTIDE SEQUENCE [LARGE SCALE GENOMIC DNA]</scope>
    <source>
        <strain evidence="2 3">TSC#14021-0224.01</strain>
    </source>
</reference>
<feature type="region of interest" description="Disordered" evidence="1">
    <location>
        <begin position="30"/>
        <end position="61"/>
    </location>
</feature>
<dbReference type="AlphaFoldDB" id="B3NZZ0"/>
<protein>
    <submittedName>
        <fullName evidence="2">GG24686</fullName>
    </submittedName>
</protein>
<evidence type="ECO:0000256" key="1">
    <source>
        <dbReference type="SAM" id="MobiDB-lite"/>
    </source>
</evidence>
<dbReference type="HOGENOM" id="CLU_2924985_0_0_1"/>
<feature type="compositionally biased region" description="Polar residues" evidence="1">
    <location>
        <begin position="51"/>
        <end position="61"/>
    </location>
</feature>
<dbReference type="EMBL" id="CH954181">
    <property type="protein sequence ID" value="EDV48226.1"/>
    <property type="molecule type" value="Genomic_DNA"/>
</dbReference>
<organism evidence="2 3">
    <name type="scientific">Drosophila erecta</name>
    <name type="common">Fruit fly</name>
    <dbReference type="NCBI Taxonomy" id="7220"/>
    <lineage>
        <taxon>Eukaryota</taxon>
        <taxon>Metazoa</taxon>
        <taxon>Ecdysozoa</taxon>
        <taxon>Arthropoda</taxon>
        <taxon>Hexapoda</taxon>
        <taxon>Insecta</taxon>
        <taxon>Pterygota</taxon>
        <taxon>Neoptera</taxon>
        <taxon>Endopterygota</taxon>
        <taxon>Diptera</taxon>
        <taxon>Brachycera</taxon>
        <taxon>Muscomorpha</taxon>
        <taxon>Ephydroidea</taxon>
        <taxon>Drosophilidae</taxon>
        <taxon>Drosophila</taxon>
        <taxon>Sophophora</taxon>
    </lineage>
</organism>
<name>B3NZZ0_DROER</name>
<sequence length="61" mass="6140">MQPSPLEDAIIRGMEVSIGHWALGIGESAMGNGRWAVGGGHGQEPSEHVGSRSNAGGQSAG</sequence>
<proteinExistence type="predicted"/>
<evidence type="ECO:0000313" key="2">
    <source>
        <dbReference type="EMBL" id="EDV48226.1"/>
    </source>
</evidence>
<evidence type="ECO:0000313" key="3">
    <source>
        <dbReference type="Proteomes" id="UP000008711"/>
    </source>
</evidence>
<dbReference type="Proteomes" id="UP000008711">
    <property type="component" value="Unassembled WGS sequence"/>
</dbReference>